<dbReference type="SUPFAM" id="SSF57756">
    <property type="entry name" value="Retrovirus zinc finger-like domains"/>
    <property type="match status" value="1"/>
</dbReference>
<keyword evidence="3" id="KW-1185">Reference proteome</keyword>
<organism evidence="2 3">
    <name type="scientific">Tanacetum coccineum</name>
    <dbReference type="NCBI Taxonomy" id="301880"/>
    <lineage>
        <taxon>Eukaryota</taxon>
        <taxon>Viridiplantae</taxon>
        <taxon>Streptophyta</taxon>
        <taxon>Embryophyta</taxon>
        <taxon>Tracheophyta</taxon>
        <taxon>Spermatophyta</taxon>
        <taxon>Magnoliopsida</taxon>
        <taxon>eudicotyledons</taxon>
        <taxon>Gunneridae</taxon>
        <taxon>Pentapetalae</taxon>
        <taxon>asterids</taxon>
        <taxon>campanulids</taxon>
        <taxon>Asterales</taxon>
        <taxon>Asteraceae</taxon>
        <taxon>Asteroideae</taxon>
        <taxon>Anthemideae</taxon>
        <taxon>Anthemidinae</taxon>
        <taxon>Tanacetum</taxon>
    </lineage>
</organism>
<name>A0ABQ5CSC7_9ASTR</name>
<protein>
    <submittedName>
        <fullName evidence="2">Zinc finger, CCHC-type containing protein</fullName>
    </submittedName>
</protein>
<reference evidence="2" key="1">
    <citation type="journal article" date="2022" name="Int. J. Mol. Sci.">
        <title>Draft Genome of Tanacetum Coccineum: Genomic Comparison of Closely Related Tanacetum-Family Plants.</title>
        <authorList>
            <person name="Yamashiro T."/>
            <person name="Shiraishi A."/>
            <person name="Nakayama K."/>
            <person name="Satake H."/>
        </authorList>
    </citation>
    <scope>NUCLEOTIDE SEQUENCE</scope>
</reference>
<comment type="caution">
    <text evidence="2">The sequence shown here is derived from an EMBL/GenBank/DDBJ whole genome shotgun (WGS) entry which is preliminary data.</text>
</comment>
<proteinExistence type="predicted"/>
<evidence type="ECO:0000313" key="2">
    <source>
        <dbReference type="EMBL" id="GJT29985.1"/>
    </source>
</evidence>
<gene>
    <name evidence="2" type="ORF">Tco_0910260</name>
</gene>
<dbReference type="EMBL" id="BQNB010014587">
    <property type="protein sequence ID" value="GJT29985.1"/>
    <property type="molecule type" value="Genomic_DNA"/>
</dbReference>
<dbReference type="InterPro" id="IPR036875">
    <property type="entry name" value="Znf_CCHC_sf"/>
</dbReference>
<evidence type="ECO:0000256" key="1">
    <source>
        <dbReference type="SAM" id="MobiDB-lite"/>
    </source>
</evidence>
<accession>A0ABQ5CSC7</accession>
<dbReference type="Proteomes" id="UP001151760">
    <property type="component" value="Unassembled WGS sequence"/>
</dbReference>
<reference evidence="2" key="2">
    <citation type="submission" date="2022-01" db="EMBL/GenBank/DDBJ databases">
        <authorList>
            <person name="Yamashiro T."/>
            <person name="Shiraishi A."/>
            <person name="Satake H."/>
            <person name="Nakayama K."/>
        </authorList>
    </citation>
    <scope>NUCLEOTIDE SEQUENCE</scope>
</reference>
<dbReference type="CDD" id="cd09272">
    <property type="entry name" value="RNase_HI_RT_Ty1"/>
    <property type="match status" value="1"/>
</dbReference>
<evidence type="ECO:0000313" key="3">
    <source>
        <dbReference type="Proteomes" id="UP001151760"/>
    </source>
</evidence>
<feature type="region of interest" description="Disordered" evidence="1">
    <location>
        <begin position="120"/>
        <end position="142"/>
    </location>
</feature>
<sequence>MDFSEFYKELESEFWRAGAKLIGIQLLQLELRLAKIISRTATQTTNNNSIRTILEKEKLNGSNFLDWYCNLQIVLRNEQKLHHLEEALPEAPPVTSTAAVRNAYTRRVAEQQEVACLMLKPKSQARDKEKQRGKGKSKLAYDPKHKIPLPAKKEHPAKDTECHHYHKTGHWKRNCPLYLVELKKNKSSASGTSGAITIADEPGVQKGAKHFRRKYHFICEVIQEGDIRILKVHTDNNLADPLTKPMPCTKHVEHARSIRLKPAGSFM</sequence>